<name>A0A6C0G562_9BACL</name>
<dbReference type="SMART" id="SM00710">
    <property type="entry name" value="PbH1"/>
    <property type="match status" value="8"/>
</dbReference>
<dbReference type="Proteomes" id="UP000476064">
    <property type="component" value="Chromosome"/>
</dbReference>
<sequence>MKRERMLAQAERTLTVGGPEADFESFTSAAIQAAVNELRRFGEGGTVQLNEGVYRMIGPVRLYDRITLQGRGEATVLRKSEGVRTKLTLDADYGELQADVKDASGFEVGMGIQVYDESQHWGWDESNAVITRIEGNRLYFDRHLERDYHADDNGTLTNACSVIEVLEGRNVRIYDLKVDGAGELNEPIGGCRGGGIYLYKSGECRIENVIVDDFNGDGISWQVTEHISVRHATVTRSAGSGLHPGAGSSRSVVTDCTLERNGLAGLFICWRVRFGEFSRNRICDNGSYGISIGHKDSFNLFQDNDISGNGEIGVIYRGEKPGNGANGNRWLRNVIANNGGTEKAGYGIYAVGVAEDNVFIGNRIEESADGRQRTAVKLGDTVRGFTFE</sequence>
<dbReference type="InterPro" id="IPR006626">
    <property type="entry name" value="PbH1"/>
</dbReference>
<dbReference type="RefSeq" id="WP_162359601.1">
    <property type="nucleotide sequence ID" value="NZ_CP048209.1"/>
</dbReference>
<dbReference type="AlphaFoldDB" id="A0A6C0G562"/>
<accession>A0A6C0G562</accession>
<protein>
    <recommendedName>
        <fullName evidence="1">Right handed beta helix domain-containing protein</fullName>
    </recommendedName>
</protein>
<dbReference type="EMBL" id="CP048209">
    <property type="protein sequence ID" value="QHT63171.1"/>
    <property type="molecule type" value="Genomic_DNA"/>
</dbReference>
<dbReference type="KEGG" id="plyc:GXP70_26540"/>
<dbReference type="InterPro" id="IPR012334">
    <property type="entry name" value="Pectin_lyas_fold"/>
</dbReference>
<gene>
    <name evidence="2" type="ORF">GXP70_26540</name>
</gene>
<dbReference type="InterPro" id="IPR039448">
    <property type="entry name" value="Beta_helix"/>
</dbReference>
<organism evidence="2 3">
    <name type="scientific">Paenibacillus lycopersici</name>
    <dbReference type="NCBI Taxonomy" id="2704462"/>
    <lineage>
        <taxon>Bacteria</taxon>
        <taxon>Bacillati</taxon>
        <taxon>Bacillota</taxon>
        <taxon>Bacilli</taxon>
        <taxon>Bacillales</taxon>
        <taxon>Paenibacillaceae</taxon>
        <taxon>Paenibacillus</taxon>
    </lineage>
</organism>
<evidence type="ECO:0000259" key="1">
    <source>
        <dbReference type="Pfam" id="PF13229"/>
    </source>
</evidence>
<proteinExistence type="predicted"/>
<reference evidence="2 3" key="1">
    <citation type="submission" date="2020-01" db="EMBL/GenBank/DDBJ databases">
        <title>Paenibacillus sp. nov., isolated from tomato rhizosphere.</title>
        <authorList>
            <person name="Weon H.-Y."/>
            <person name="Lee S.A."/>
        </authorList>
    </citation>
    <scope>NUCLEOTIDE SEQUENCE [LARGE SCALE GENOMIC DNA]</scope>
    <source>
        <strain evidence="2 3">12200R-189</strain>
    </source>
</reference>
<feature type="domain" description="Right handed beta helix" evidence="1">
    <location>
        <begin position="190"/>
        <end position="328"/>
    </location>
</feature>
<keyword evidence="3" id="KW-1185">Reference proteome</keyword>
<evidence type="ECO:0000313" key="3">
    <source>
        <dbReference type="Proteomes" id="UP000476064"/>
    </source>
</evidence>
<dbReference type="Gene3D" id="2.160.20.10">
    <property type="entry name" value="Single-stranded right-handed beta-helix, Pectin lyase-like"/>
    <property type="match status" value="1"/>
</dbReference>
<evidence type="ECO:0000313" key="2">
    <source>
        <dbReference type="EMBL" id="QHT63171.1"/>
    </source>
</evidence>
<dbReference type="SUPFAM" id="SSF51126">
    <property type="entry name" value="Pectin lyase-like"/>
    <property type="match status" value="1"/>
</dbReference>
<dbReference type="InterPro" id="IPR011050">
    <property type="entry name" value="Pectin_lyase_fold/virulence"/>
</dbReference>
<dbReference type="Pfam" id="PF13229">
    <property type="entry name" value="Beta_helix"/>
    <property type="match status" value="1"/>
</dbReference>